<dbReference type="NCBIfam" id="TIGR03601">
    <property type="entry name" value="B_an_ocin"/>
    <property type="match status" value="1"/>
</dbReference>
<proteinExistence type="predicted"/>
<accession>A0A398BAR7</accession>
<name>A0A398BAR7_9BACI</name>
<keyword evidence="2" id="KW-1185">Reference proteome</keyword>
<comment type="caution">
    <text evidence="1">The sequence shown here is derived from an EMBL/GenBank/DDBJ whole genome shotgun (WGS) entry which is preliminary data.</text>
</comment>
<sequence length="79" mass="8728">MHNFQNELQTLGMDNYQVGQVTPIDYQYQNPVEFVDMRRCGGCGFRCGGCGFRCGGFRCGGCFGIGFGFGCFGCFGFFI</sequence>
<dbReference type="Proteomes" id="UP000266016">
    <property type="component" value="Unassembled WGS sequence"/>
</dbReference>
<dbReference type="RefSeq" id="WP_119116688.1">
    <property type="nucleotide sequence ID" value="NZ_QWVS01000014.1"/>
</dbReference>
<organism evidence="1 2">
    <name type="scientific">Peribacillus asahii</name>
    <dbReference type="NCBI Taxonomy" id="228899"/>
    <lineage>
        <taxon>Bacteria</taxon>
        <taxon>Bacillati</taxon>
        <taxon>Bacillota</taxon>
        <taxon>Bacilli</taxon>
        <taxon>Bacillales</taxon>
        <taxon>Bacillaceae</taxon>
        <taxon>Peribacillus</taxon>
    </lineage>
</organism>
<protein>
    <submittedName>
        <fullName evidence="1">Heterocycloanthracin/sonorensin family bacteriocin</fullName>
    </submittedName>
</protein>
<evidence type="ECO:0000313" key="1">
    <source>
        <dbReference type="EMBL" id="RID86654.1"/>
    </source>
</evidence>
<dbReference type="InterPro" id="IPR019890">
    <property type="entry name" value="Bacteriocin/sonorensin"/>
</dbReference>
<reference evidence="1 2" key="1">
    <citation type="submission" date="2018-08" db="EMBL/GenBank/DDBJ databases">
        <title>Bacillus jemisoniae sp. nov., Bacillus chryseoplanitiae sp. nov., Bacillus resnikiae sp. nov., and Bacillus frankliniae sp. nov., isolated from Viking spacecraft and associated surfaces.</title>
        <authorList>
            <person name="Seuylemezian A."/>
            <person name="Vaishampayan P."/>
        </authorList>
    </citation>
    <scope>NUCLEOTIDE SEQUENCE [LARGE SCALE GENOMIC DNA]</scope>
    <source>
        <strain evidence="1 2">MA001</strain>
    </source>
</reference>
<gene>
    <name evidence="1" type="ORF">D1953_08155</name>
</gene>
<dbReference type="EMBL" id="QWVS01000014">
    <property type="protein sequence ID" value="RID86654.1"/>
    <property type="molecule type" value="Genomic_DNA"/>
</dbReference>
<evidence type="ECO:0000313" key="2">
    <source>
        <dbReference type="Proteomes" id="UP000266016"/>
    </source>
</evidence>
<dbReference type="AlphaFoldDB" id="A0A398BAR7"/>